<name>A0A916TVG3_9SPHN</name>
<comment type="caution">
    <text evidence="4">The sequence shown here is derived from an EMBL/GenBank/DDBJ whole genome shotgun (WGS) entry which is preliminary data.</text>
</comment>
<keyword evidence="5" id="KW-1185">Reference proteome</keyword>
<reference evidence="4" key="2">
    <citation type="submission" date="2020-09" db="EMBL/GenBank/DDBJ databases">
        <authorList>
            <person name="Sun Q."/>
            <person name="Zhou Y."/>
        </authorList>
    </citation>
    <scope>NUCLEOTIDE SEQUENCE</scope>
    <source>
        <strain evidence="4">CGMCC 1.15095</strain>
    </source>
</reference>
<evidence type="ECO:0000256" key="1">
    <source>
        <dbReference type="SAM" id="MobiDB-lite"/>
    </source>
</evidence>
<feature type="region of interest" description="Disordered" evidence="1">
    <location>
        <begin position="21"/>
        <end position="63"/>
    </location>
</feature>
<feature type="domain" description="DUF4168" evidence="3">
    <location>
        <begin position="86"/>
        <end position="124"/>
    </location>
</feature>
<feature type="chain" id="PRO_5036941669" description="DUF4168 domain-containing protein" evidence="2">
    <location>
        <begin position="26"/>
        <end position="138"/>
    </location>
</feature>
<feature type="compositionally biased region" description="Polar residues" evidence="1">
    <location>
        <begin position="31"/>
        <end position="43"/>
    </location>
</feature>
<evidence type="ECO:0000259" key="3">
    <source>
        <dbReference type="Pfam" id="PF13767"/>
    </source>
</evidence>
<dbReference type="RefSeq" id="WP_188772950.1">
    <property type="nucleotide sequence ID" value="NZ_BMHK01000040.1"/>
</dbReference>
<feature type="signal peptide" evidence="2">
    <location>
        <begin position="1"/>
        <end position="25"/>
    </location>
</feature>
<accession>A0A916TVG3</accession>
<protein>
    <recommendedName>
        <fullName evidence="3">DUF4168 domain-containing protein</fullName>
    </recommendedName>
</protein>
<evidence type="ECO:0000313" key="4">
    <source>
        <dbReference type="EMBL" id="GGC14017.1"/>
    </source>
</evidence>
<organism evidence="4 5">
    <name type="scientific">Novosphingobium endophyticum</name>
    <dbReference type="NCBI Taxonomy" id="1955250"/>
    <lineage>
        <taxon>Bacteria</taxon>
        <taxon>Pseudomonadati</taxon>
        <taxon>Pseudomonadota</taxon>
        <taxon>Alphaproteobacteria</taxon>
        <taxon>Sphingomonadales</taxon>
        <taxon>Sphingomonadaceae</taxon>
        <taxon>Novosphingobium</taxon>
    </lineage>
</organism>
<evidence type="ECO:0000256" key="2">
    <source>
        <dbReference type="SAM" id="SignalP"/>
    </source>
</evidence>
<proteinExistence type="predicted"/>
<gene>
    <name evidence="4" type="ORF">GCM10011494_36030</name>
</gene>
<keyword evidence="2" id="KW-0732">Signal</keyword>
<evidence type="ECO:0000313" key="5">
    <source>
        <dbReference type="Proteomes" id="UP000608154"/>
    </source>
</evidence>
<dbReference type="InterPro" id="IPR025433">
    <property type="entry name" value="DUF4168"/>
</dbReference>
<dbReference type="AlphaFoldDB" id="A0A916TVG3"/>
<dbReference type="Proteomes" id="UP000608154">
    <property type="component" value="Unassembled WGS sequence"/>
</dbReference>
<feature type="compositionally biased region" description="Polar residues" evidence="1">
    <location>
        <begin position="51"/>
        <end position="60"/>
    </location>
</feature>
<sequence length="138" mass="14141">MKFDNTLALGTAILGLAMTAGHAQAQVPETDGSTASSQESSAAPTAPGDSSGVSETGTSYTDREVEQFAQAVMAVQQIQQDTTASAADKQTKMATAVQQSGLTAEKFNEIASAAKSDQTLMQRIQLAAGKLQSANPSS</sequence>
<dbReference type="Pfam" id="PF13767">
    <property type="entry name" value="DUF4168"/>
    <property type="match status" value="1"/>
</dbReference>
<dbReference type="EMBL" id="BMHK01000040">
    <property type="protein sequence ID" value="GGC14017.1"/>
    <property type="molecule type" value="Genomic_DNA"/>
</dbReference>
<reference evidence="4" key="1">
    <citation type="journal article" date="2014" name="Int. J. Syst. Evol. Microbiol.">
        <title>Complete genome sequence of Corynebacterium casei LMG S-19264T (=DSM 44701T), isolated from a smear-ripened cheese.</title>
        <authorList>
            <consortium name="US DOE Joint Genome Institute (JGI-PGF)"/>
            <person name="Walter F."/>
            <person name="Albersmeier A."/>
            <person name="Kalinowski J."/>
            <person name="Ruckert C."/>
        </authorList>
    </citation>
    <scope>NUCLEOTIDE SEQUENCE</scope>
    <source>
        <strain evidence="4">CGMCC 1.15095</strain>
    </source>
</reference>